<dbReference type="GO" id="GO:0008360">
    <property type="term" value="P:regulation of cell shape"/>
    <property type="evidence" value="ECO:0007669"/>
    <property type="project" value="UniProtKB-KW"/>
</dbReference>
<dbReference type="InterPro" id="IPR016166">
    <property type="entry name" value="FAD-bd_PCMH"/>
</dbReference>
<evidence type="ECO:0000256" key="12">
    <source>
        <dbReference type="ARBA" id="ARBA00023002"/>
    </source>
</evidence>
<dbReference type="GO" id="GO:0008762">
    <property type="term" value="F:UDP-N-acetylmuramate dehydrogenase activity"/>
    <property type="evidence" value="ECO:0007669"/>
    <property type="project" value="UniProtKB-UniRule"/>
</dbReference>
<dbReference type="InterPro" id="IPR003170">
    <property type="entry name" value="MurB"/>
</dbReference>
<keyword evidence="11 16" id="KW-0573">Peptidoglycan synthesis</keyword>
<evidence type="ECO:0000259" key="17">
    <source>
        <dbReference type="PROSITE" id="PS51387"/>
    </source>
</evidence>
<evidence type="ECO:0000256" key="13">
    <source>
        <dbReference type="ARBA" id="ARBA00023306"/>
    </source>
</evidence>
<dbReference type="Pfam" id="PF02873">
    <property type="entry name" value="MurB_C"/>
    <property type="match status" value="1"/>
</dbReference>
<keyword evidence="8 16" id="KW-0274">FAD</keyword>
<dbReference type="GO" id="GO:0009252">
    <property type="term" value="P:peptidoglycan biosynthetic process"/>
    <property type="evidence" value="ECO:0007669"/>
    <property type="project" value="UniProtKB-UniRule"/>
</dbReference>
<feature type="domain" description="FAD-binding PCMH-type" evidence="17">
    <location>
        <begin position="34"/>
        <end position="217"/>
    </location>
</feature>
<keyword evidence="5 16" id="KW-0963">Cytoplasm</keyword>
<evidence type="ECO:0000256" key="9">
    <source>
        <dbReference type="ARBA" id="ARBA00022857"/>
    </source>
</evidence>
<dbReference type="InterPro" id="IPR006094">
    <property type="entry name" value="Oxid_FAD_bind_N"/>
</dbReference>
<dbReference type="Gene3D" id="3.30.465.10">
    <property type="match status" value="1"/>
</dbReference>
<dbReference type="Proteomes" id="UP000176609">
    <property type="component" value="Unassembled WGS sequence"/>
</dbReference>
<organism evidence="18 19">
    <name type="scientific">Candidatus Gottesmanbacteria bacterium RIFCSPLOWO2_01_FULL_39_12b</name>
    <dbReference type="NCBI Taxonomy" id="1798388"/>
    <lineage>
        <taxon>Bacteria</taxon>
        <taxon>Candidatus Gottesmaniibacteriota</taxon>
    </lineage>
</organism>
<name>A0A1F6AR53_9BACT</name>
<dbReference type="InterPro" id="IPR011601">
    <property type="entry name" value="MurB_C"/>
</dbReference>
<dbReference type="SUPFAM" id="SSF56194">
    <property type="entry name" value="Uridine diphospho-N-Acetylenolpyruvylglucosamine reductase, MurB, C-terminal domain"/>
    <property type="match status" value="1"/>
</dbReference>
<comment type="similarity">
    <text evidence="16">Belongs to the MurB family.</text>
</comment>
<dbReference type="PANTHER" id="PTHR21071">
    <property type="entry name" value="UDP-N-ACETYLENOLPYRUVOYLGLUCOSAMINE REDUCTASE"/>
    <property type="match status" value="1"/>
</dbReference>
<accession>A0A1F6AR53</accession>
<comment type="caution">
    <text evidence="18">The sequence shown here is derived from an EMBL/GenBank/DDBJ whole genome shotgun (WGS) entry which is preliminary data.</text>
</comment>
<feature type="active site" evidence="16">
    <location>
        <position position="328"/>
    </location>
</feature>
<keyword evidence="14 16" id="KW-0961">Cell wall biogenesis/degradation</keyword>
<evidence type="ECO:0000256" key="10">
    <source>
        <dbReference type="ARBA" id="ARBA00022960"/>
    </source>
</evidence>
<evidence type="ECO:0000256" key="3">
    <source>
        <dbReference type="ARBA" id="ARBA00004496"/>
    </source>
</evidence>
<evidence type="ECO:0000256" key="14">
    <source>
        <dbReference type="ARBA" id="ARBA00023316"/>
    </source>
</evidence>
<dbReference type="NCBIfam" id="TIGR00179">
    <property type="entry name" value="murB"/>
    <property type="match status" value="1"/>
</dbReference>
<keyword evidence="7 16" id="KW-0285">Flavoprotein</keyword>
<feature type="active site" description="Proton donor" evidence="16">
    <location>
        <position position="246"/>
    </location>
</feature>
<dbReference type="InterPro" id="IPR016167">
    <property type="entry name" value="FAD-bd_PCMH_sub1"/>
</dbReference>
<evidence type="ECO:0000256" key="16">
    <source>
        <dbReference type="HAMAP-Rule" id="MF_00037"/>
    </source>
</evidence>
<keyword evidence="9 16" id="KW-0521">NADP</keyword>
<proteinExistence type="inferred from homology"/>
<keyword evidence="13 16" id="KW-0131">Cell cycle</keyword>
<gene>
    <name evidence="16" type="primary">murB</name>
    <name evidence="18" type="ORF">A2960_01125</name>
</gene>
<comment type="subcellular location">
    <subcellularLocation>
        <location evidence="3 16">Cytoplasm</location>
    </subcellularLocation>
</comment>
<comment type="caution">
    <text evidence="16">Lacks conserved residue(s) required for the propagation of feature annotation.</text>
</comment>
<evidence type="ECO:0000313" key="18">
    <source>
        <dbReference type="EMBL" id="OGG26757.1"/>
    </source>
</evidence>
<comment type="pathway">
    <text evidence="4 16">Cell wall biogenesis; peptidoglycan biosynthesis.</text>
</comment>
<sequence>MKNNKRKYEKLISRLGLNRVLIDEPLANYSSFRLGGPADLMYKASTHIELERSIQAAYSLGIPIFIMGGGTNLLISDQGFKGLVIKNETSRIQLIGVRGGNLLKNKDKITENSKIYLEVDAGIGVNRLVRYTLDQGFSGLEPFLGQPGSIGGAMWINAHNMSMGKYIGNTVYSAKIIELTGKIKKIPKSYFHFSYDFSILQNTSEIVLSVIFELSRGVKEKLWQEAQSVLEYRSQTQPHGVYSSGCTFRNISKSDAIRLATPKYTTSAGYLLESAGLKGKSIGGAMYSSHHTNFIIHKGEAKASDVLQLINLGKKKVREKFGVMLHEEVVLVGEFNKNG</sequence>
<evidence type="ECO:0000256" key="15">
    <source>
        <dbReference type="ARBA" id="ARBA00048914"/>
    </source>
</evidence>
<dbReference type="GO" id="GO:0071949">
    <property type="term" value="F:FAD binding"/>
    <property type="evidence" value="ECO:0007669"/>
    <property type="project" value="InterPro"/>
</dbReference>
<dbReference type="Gene3D" id="3.90.78.10">
    <property type="entry name" value="UDP-N-acetylenolpyruvoylglucosamine reductase, C-terminal domain"/>
    <property type="match status" value="1"/>
</dbReference>
<dbReference type="AlphaFoldDB" id="A0A1F6AR53"/>
<dbReference type="GO" id="GO:0051301">
    <property type="term" value="P:cell division"/>
    <property type="evidence" value="ECO:0007669"/>
    <property type="project" value="UniProtKB-KW"/>
</dbReference>
<comment type="function">
    <text evidence="2 16">Cell wall formation.</text>
</comment>
<dbReference type="Pfam" id="PF01565">
    <property type="entry name" value="FAD_binding_4"/>
    <property type="match status" value="1"/>
</dbReference>
<keyword evidence="6 16" id="KW-0132">Cell division</keyword>
<comment type="catalytic activity">
    <reaction evidence="15 16">
        <text>UDP-N-acetyl-alpha-D-muramate + NADP(+) = UDP-N-acetyl-3-O-(1-carboxyvinyl)-alpha-D-glucosamine + NADPH + H(+)</text>
        <dbReference type="Rhea" id="RHEA:12248"/>
        <dbReference type="ChEBI" id="CHEBI:15378"/>
        <dbReference type="ChEBI" id="CHEBI:57783"/>
        <dbReference type="ChEBI" id="CHEBI:58349"/>
        <dbReference type="ChEBI" id="CHEBI:68483"/>
        <dbReference type="ChEBI" id="CHEBI:70757"/>
        <dbReference type="EC" id="1.3.1.98"/>
    </reaction>
</comment>
<dbReference type="GO" id="GO:0071555">
    <property type="term" value="P:cell wall organization"/>
    <property type="evidence" value="ECO:0007669"/>
    <property type="project" value="UniProtKB-KW"/>
</dbReference>
<evidence type="ECO:0000256" key="2">
    <source>
        <dbReference type="ARBA" id="ARBA00003921"/>
    </source>
</evidence>
<evidence type="ECO:0000256" key="1">
    <source>
        <dbReference type="ARBA" id="ARBA00001974"/>
    </source>
</evidence>
<evidence type="ECO:0000256" key="5">
    <source>
        <dbReference type="ARBA" id="ARBA00022490"/>
    </source>
</evidence>
<dbReference type="PROSITE" id="PS51387">
    <property type="entry name" value="FAD_PCMH"/>
    <property type="match status" value="1"/>
</dbReference>
<evidence type="ECO:0000256" key="6">
    <source>
        <dbReference type="ARBA" id="ARBA00022618"/>
    </source>
</evidence>
<dbReference type="InterPro" id="IPR036635">
    <property type="entry name" value="MurB_C_sf"/>
</dbReference>
<dbReference type="EC" id="1.3.1.98" evidence="16"/>
<dbReference type="SUPFAM" id="SSF56176">
    <property type="entry name" value="FAD-binding/transporter-associated domain-like"/>
    <property type="match status" value="1"/>
</dbReference>
<evidence type="ECO:0000256" key="8">
    <source>
        <dbReference type="ARBA" id="ARBA00022827"/>
    </source>
</evidence>
<dbReference type="UniPathway" id="UPA00219"/>
<dbReference type="EMBL" id="MFJR01000007">
    <property type="protein sequence ID" value="OGG26757.1"/>
    <property type="molecule type" value="Genomic_DNA"/>
</dbReference>
<evidence type="ECO:0000256" key="7">
    <source>
        <dbReference type="ARBA" id="ARBA00022630"/>
    </source>
</evidence>
<protein>
    <recommendedName>
        <fullName evidence="16">UDP-N-acetylenolpyruvoylglucosamine reductase</fullName>
        <ecNumber evidence="16">1.3.1.98</ecNumber>
    </recommendedName>
    <alternativeName>
        <fullName evidence="16">UDP-N-acetylmuramate dehydrogenase</fullName>
    </alternativeName>
</protein>
<dbReference type="InterPro" id="IPR036318">
    <property type="entry name" value="FAD-bd_PCMH-like_sf"/>
</dbReference>
<reference evidence="18 19" key="1">
    <citation type="journal article" date="2016" name="Nat. Commun.">
        <title>Thousands of microbial genomes shed light on interconnected biogeochemical processes in an aquifer system.</title>
        <authorList>
            <person name="Anantharaman K."/>
            <person name="Brown C.T."/>
            <person name="Hug L.A."/>
            <person name="Sharon I."/>
            <person name="Castelle C.J."/>
            <person name="Probst A.J."/>
            <person name="Thomas B.C."/>
            <person name="Singh A."/>
            <person name="Wilkins M.J."/>
            <person name="Karaoz U."/>
            <person name="Brodie E.L."/>
            <person name="Williams K.H."/>
            <person name="Hubbard S.S."/>
            <person name="Banfield J.F."/>
        </authorList>
    </citation>
    <scope>NUCLEOTIDE SEQUENCE [LARGE SCALE GENOMIC DNA]</scope>
</reference>
<comment type="cofactor">
    <cofactor evidence="1 16">
        <name>FAD</name>
        <dbReference type="ChEBI" id="CHEBI:57692"/>
    </cofactor>
</comment>
<dbReference type="PANTHER" id="PTHR21071:SF4">
    <property type="entry name" value="UDP-N-ACETYLENOLPYRUVOYLGLUCOSAMINE REDUCTASE"/>
    <property type="match status" value="1"/>
</dbReference>
<keyword evidence="10 16" id="KW-0133">Cell shape</keyword>
<dbReference type="Gene3D" id="3.30.43.10">
    <property type="entry name" value="Uridine Diphospho-n-acetylenolpyruvylglucosamine Reductase, domain 2"/>
    <property type="match status" value="1"/>
</dbReference>
<evidence type="ECO:0000256" key="11">
    <source>
        <dbReference type="ARBA" id="ARBA00022984"/>
    </source>
</evidence>
<dbReference type="HAMAP" id="MF_00037">
    <property type="entry name" value="MurB"/>
    <property type="match status" value="1"/>
</dbReference>
<dbReference type="GO" id="GO:0005829">
    <property type="term" value="C:cytosol"/>
    <property type="evidence" value="ECO:0007669"/>
    <property type="project" value="TreeGrafter"/>
</dbReference>
<dbReference type="InterPro" id="IPR016169">
    <property type="entry name" value="FAD-bd_PCMH_sub2"/>
</dbReference>
<evidence type="ECO:0000313" key="19">
    <source>
        <dbReference type="Proteomes" id="UP000176609"/>
    </source>
</evidence>
<keyword evidence="12 16" id="KW-0560">Oxidoreductase</keyword>
<evidence type="ECO:0000256" key="4">
    <source>
        <dbReference type="ARBA" id="ARBA00004752"/>
    </source>
</evidence>